<dbReference type="Pfam" id="PF00201">
    <property type="entry name" value="UDPGT"/>
    <property type="match status" value="1"/>
</dbReference>
<evidence type="ECO:0000256" key="4">
    <source>
        <dbReference type="RuleBase" id="RU003718"/>
    </source>
</evidence>
<feature type="signal peptide" evidence="5">
    <location>
        <begin position="1"/>
        <end position="20"/>
    </location>
</feature>
<evidence type="ECO:0000256" key="3">
    <source>
        <dbReference type="ARBA" id="ARBA00022679"/>
    </source>
</evidence>
<comment type="catalytic activity">
    <reaction evidence="5">
        <text>glucuronate acceptor + UDP-alpha-D-glucuronate = acceptor beta-D-glucuronoside + UDP + H(+)</text>
        <dbReference type="Rhea" id="RHEA:21032"/>
        <dbReference type="ChEBI" id="CHEBI:15378"/>
        <dbReference type="ChEBI" id="CHEBI:58052"/>
        <dbReference type="ChEBI" id="CHEBI:58223"/>
        <dbReference type="ChEBI" id="CHEBI:132367"/>
        <dbReference type="ChEBI" id="CHEBI:132368"/>
        <dbReference type="EC" id="2.4.1.17"/>
    </reaction>
</comment>
<evidence type="ECO:0000256" key="2">
    <source>
        <dbReference type="ARBA" id="ARBA00022676"/>
    </source>
</evidence>
<keyword evidence="5" id="KW-0472">Membrane</keyword>
<dbReference type="EMBL" id="JARBHB010000010">
    <property type="protein sequence ID" value="KAJ8874466.1"/>
    <property type="molecule type" value="Genomic_DNA"/>
</dbReference>
<dbReference type="PANTHER" id="PTHR48043:SF114">
    <property type="entry name" value="IP04436P-RELATED"/>
    <property type="match status" value="1"/>
</dbReference>
<evidence type="ECO:0000256" key="1">
    <source>
        <dbReference type="ARBA" id="ARBA00009995"/>
    </source>
</evidence>
<proteinExistence type="inferred from homology"/>
<keyword evidence="5" id="KW-1133">Transmembrane helix</keyword>
<reference evidence="6 7" key="1">
    <citation type="submission" date="2023-02" db="EMBL/GenBank/DDBJ databases">
        <title>LHISI_Scaffold_Assembly.</title>
        <authorList>
            <person name="Stuart O.P."/>
            <person name="Cleave R."/>
            <person name="Magrath M.J.L."/>
            <person name="Mikheyev A.S."/>
        </authorList>
    </citation>
    <scope>NUCLEOTIDE SEQUENCE [LARGE SCALE GENOMIC DNA]</scope>
    <source>
        <strain evidence="6">Daus_M_001</strain>
        <tissue evidence="6">Leg muscle</tissue>
    </source>
</reference>
<feature type="chain" id="PRO_5044980545" description="UDP-glucuronosyltransferase" evidence="5">
    <location>
        <begin position="21"/>
        <end position="501"/>
    </location>
</feature>
<sequence length="501" mass="54977">MRSLLLLLVALSLCDGGSWAYRILAVLPHIGRSHFDVFEPYLKQLALRGHHVVVLSHFPQRVAFPNYTDVDVSGSLPGVAHTEVFAFHDIESSSVLKDSLVLSRLGLETCERVLSSDGARRLLASDQRFDLVVYELFNTDCFLGFAHRFRAPTIAVSSSTFMPWGCDRFANPDSPAYVSHGAAWRGDSMTFAERLVNTVHLTAYKALYKLLFDMPGNRVARRHFGDDLPPLESLARNTSLVLVNTHFSLNRPRPLLPAVVEIGGIHLRPPAPLPKDLDELLSGAKHGVVYFSMGSMIRADSFPADKARAFLAAFAILPQTVVWKWGGQPLQNTPANVHFRRWLPQQDVLCNPNVIAFVSHGGLLGTIEAAHCGVPMVGMPMYGDQPANVGAVVGAGMAVRLSYSDITTANVLQALHAVINDTQPLSPADTAVYWTEYIIRHGGAAYMRSAALDLAWYEYLLLDVAATITIAASCIGYLVYIVVKKILHICTPSTIHKLKSN</sequence>
<evidence type="ECO:0000313" key="6">
    <source>
        <dbReference type="EMBL" id="KAJ8874466.1"/>
    </source>
</evidence>
<dbReference type="InterPro" id="IPR035595">
    <property type="entry name" value="UDP_glycos_trans_CS"/>
</dbReference>
<dbReference type="Gene3D" id="3.40.50.2000">
    <property type="entry name" value="Glycogen Phosphorylase B"/>
    <property type="match status" value="2"/>
</dbReference>
<dbReference type="InterPro" id="IPR002213">
    <property type="entry name" value="UDP_glucos_trans"/>
</dbReference>
<dbReference type="InterPro" id="IPR050271">
    <property type="entry name" value="UDP-glycosyltransferase"/>
</dbReference>
<gene>
    <name evidence="6" type="ORF">PR048_025315</name>
</gene>
<comment type="similarity">
    <text evidence="1 4">Belongs to the UDP-glycosyltransferase family.</text>
</comment>
<name>A0ABQ9GR19_9NEOP</name>
<evidence type="ECO:0000313" key="7">
    <source>
        <dbReference type="Proteomes" id="UP001159363"/>
    </source>
</evidence>
<organism evidence="6 7">
    <name type="scientific">Dryococelus australis</name>
    <dbReference type="NCBI Taxonomy" id="614101"/>
    <lineage>
        <taxon>Eukaryota</taxon>
        <taxon>Metazoa</taxon>
        <taxon>Ecdysozoa</taxon>
        <taxon>Arthropoda</taxon>
        <taxon>Hexapoda</taxon>
        <taxon>Insecta</taxon>
        <taxon>Pterygota</taxon>
        <taxon>Neoptera</taxon>
        <taxon>Polyneoptera</taxon>
        <taxon>Phasmatodea</taxon>
        <taxon>Verophasmatodea</taxon>
        <taxon>Anareolatae</taxon>
        <taxon>Phasmatidae</taxon>
        <taxon>Eurycanthinae</taxon>
        <taxon>Dryococelus</taxon>
    </lineage>
</organism>
<keyword evidence="5" id="KW-0732">Signal</keyword>
<dbReference type="SUPFAM" id="SSF53756">
    <property type="entry name" value="UDP-Glycosyltransferase/glycogen phosphorylase"/>
    <property type="match status" value="1"/>
</dbReference>
<keyword evidence="5" id="KW-0812">Transmembrane</keyword>
<dbReference type="CDD" id="cd03784">
    <property type="entry name" value="GT1_Gtf-like"/>
    <property type="match status" value="1"/>
</dbReference>
<keyword evidence="2 4" id="KW-0328">Glycosyltransferase</keyword>
<evidence type="ECO:0000256" key="5">
    <source>
        <dbReference type="RuleBase" id="RU362059"/>
    </source>
</evidence>
<comment type="caution">
    <text evidence="6">The sequence shown here is derived from an EMBL/GenBank/DDBJ whole genome shotgun (WGS) entry which is preliminary data.</text>
</comment>
<dbReference type="Proteomes" id="UP001159363">
    <property type="component" value="Chromosome 9"/>
</dbReference>
<keyword evidence="3 4" id="KW-0808">Transferase</keyword>
<dbReference type="PANTHER" id="PTHR48043">
    <property type="entry name" value="EG:EG0003.4 PROTEIN-RELATED"/>
    <property type="match status" value="1"/>
</dbReference>
<dbReference type="PROSITE" id="PS00375">
    <property type="entry name" value="UDPGT"/>
    <property type="match status" value="1"/>
</dbReference>
<dbReference type="EC" id="2.4.1.17" evidence="5"/>
<comment type="subcellular location">
    <subcellularLocation>
        <location evidence="5">Membrane</location>
        <topology evidence="5">Single-pass membrane protein</topology>
    </subcellularLocation>
</comment>
<accession>A0ABQ9GR19</accession>
<feature type="transmembrane region" description="Helical" evidence="5">
    <location>
        <begin position="456"/>
        <end position="483"/>
    </location>
</feature>
<keyword evidence="7" id="KW-1185">Reference proteome</keyword>
<protein>
    <recommendedName>
        <fullName evidence="5">UDP-glucuronosyltransferase</fullName>
        <ecNumber evidence="5">2.4.1.17</ecNumber>
    </recommendedName>
</protein>